<accession>A0A6A5THU1</accession>
<sequence length="466" mass="51485">MFPSAAELVARFLRANDYTETLNAFIREAGLPSDTGSASGSKISIEQILQEKKTFDLSLNFEKLGVQDEHRGWLVLAPTKPSVLASIPTKSNILNVALVKCKLPSKSEPYEYYAATTADRRLHLFDPTVPSLPLIQSYTSFVDSPILDFVVFKSKFLLTASMSGRLLLYNTETDQVLDERKDQTKYIVKLAAWSENSSILLASAGWDSKVLLYRFDIDEEHPLLGQPIATINLSSIPETLSFIQSPETMKPIILLSRKDSTFLYYYSVPLPGENQIKLLGRQNLAPHSNAWISFTPSDVQLSPHDASLVAVATSSTPHMKLIVVRLLIPLESTDRDPDPDRDSVTPITQASQARANLLVQDREEAAMSINVSTMAPQSAYSTPRLVWRPDGSGIWVSSDDGVIRGFESTTGKQIVALEGHEPGSKIRCLWAGRVQKPSDNNTHASYGEECLLTGGFDKELISWGIP</sequence>
<proteinExistence type="predicted"/>
<protein>
    <recommendedName>
        <fullName evidence="3">LisH domain-containing protein</fullName>
    </recommendedName>
</protein>
<evidence type="ECO:0000313" key="2">
    <source>
        <dbReference type="Proteomes" id="UP000800035"/>
    </source>
</evidence>
<dbReference type="InterPro" id="IPR036322">
    <property type="entry name" value="WD40_repeat_dom_sf"/>
</dbReference>
<name>A0A6A5THU1_9PLEO</name>
<dbReference type="AlphaFoldDB" id="A0A6A5THU1"/>
<dbReference type="EMBL" id="ML977015">
    <property type="protein sequence ID" value="KAF1951704.1"/>
    <property type="molecule type" value="Genomic_DNA"/>
</dbReference>
<keyword evidence="2" id="KW-1185">Reference proteome</keyword>
<dbReference type="InterPro" id="IPR006594">
    <property type="entry name" value="LisH"/>
</dbReference>
<organism evidence="1 2">
    <name type="scientific">Byssothecium circinans</name>
    <dbReference type="NCBI Taxonomy" id="147558"/>
    <lineage>
        <taxon>Eukaryota</taxon>
        <taxon>Fungi</taxon>
        <taxon>Dikarya</taxon>
        <taxon>Ascomycota</taxon>
        <taxon>Pezizomycotina</taxon>
        <taxon>Dothideomycetes</taxon>
        <taxon>Pleosporomycetidae</taxon>
        <taxon>Pleosporales</taxon>
        <taxon>Massarineae</taxon>
        <taxon>Massarinaceae</taxon>
        <taxon>Byssothecium</taxon>
    </lineage>
</organism>
<dbReference type="Proteomes" id="UP000800035">
    <property type="component" value="Unassembled WGS sequence"/>
</dbReference>
<evidence type="ECO:0000313" key="1">
    <source>
        <dbReference type="EMBL" id="KAF1951704.1"/>
    </source>
</evidence>
<dbReference type="OrthoDB" id="1932312at2759"/>
<gene>
    <name evidence="1" type="ORF">CC80DRAFT_191943</name>
</gene>
<dbReference type="PROSITE" id="PS50896">
    <property type="entry name" value="LISH"/>
    <property type="match status" value="1"/>
</dbReference>
<evidence type="ECO:0008006" key="3">
    <source>
        <dbReference type="Google" id="ProtNLM"/>
    </source>
</evidence>
<dbReference type="InterPro" id="IPR015943">
    <property type="entry name" value="WD40/YVTN_repeat-like_dom_sf"/>
</dbReference>
<dbReference type="SUPFAM" id="SSF50978">
    <property type="entry name" value="WD40 repeat-like"/>
    <property type="match status" value="1"/>
</dbReference>
<reference evidence="1" key="1">
    <citation type="journal article" date="2020" name="Stud. Mycol.">
        <title>101 Dothideomycetes genomes: a test case for predicting lifestyles and emergence of pathogens.</title>
        <authorList>
            <person name="Haridas S."/>
            <person name="Albert R."/>
            <person name="Binder M."/>
            <person name="Bloem J."/>
            <person name="Labutti K."/>
            <person name="Salamov A."/>
            <person name="Andreopoulos B."/>
            <person name="Baker S."/>
            <person name="Barry K."/>
            <person name="Bills G."/>
            <person name="Bluhm B."/>
            <person name="Cannon C."/>
            <person name="Castanera R."/>
            <person name="Culley D."/>
            <person name="Daum C."/>
            <person name="Ezra D."/>
            <person name="Gonzalez J."/>
            <person name="Henrissat B."/>
            <person name="Kuo A."/>
            <person name="Liang C."/>
            <person name="Lipzen A."/>
            <person name="Lutzoni F."/>
            <person name="Magnuson J."/>
            <person name="Mondo S."/>
            <person name="Nolan M."/>
            <person name="Ohm R."/>
            <person name="Pangilinan J."/>
            <person name="Park H.-J."/>
            <person name="Ramirez L."/>
            <person name="Alfaro M."/>
            <person name="Sun H."/>
            <person name="Tritt A."/>
            <person name="Yoshinaga Y."/>
            <person name="Zwiers L.-H."/>
            <person name="Turgeon B."/>
            <person name="Goodwin S."/>
            <person name="Spatafora J."/>
            <person name="Crous P."/>
            <person name="Grigoriev I."/>
        </authorList>
    </citation>
    <scope>NUCLEOTIDE SEQUENCE</scope>
    <source>
        <strain evidence="1">CBS 675.92</strain>
    </source>
</reference>
<dbReference type="Gene3D" id="2.130.10.10">
    <property type="entry name" value="YVTN repeat-like/Quinoprotein amine dehydrogenase"/>
    <property type="match status" value="2"/>
</dbReference>